<dbReference type="PANTHER" id="PTHR21500">
    <property type="entry name" value="TUBULIN-SPECIFIC CHAPERONE A"/>
    <property type="match status" value="1"/>
</dbReference>
<evidence type="ECO:0000313" key="4">
    <source>
        <dbReference type="EMBL" id="OAA60993.1"/>
    </source>
</evidence>
<dbReference type="InterPro" id="IPR036126">
    <property type="entry name" value="TBCA_sf"/>
</dbReference>
<dbReference type="GO" id="GO:0007023">
    <property type="term" value="P:post-chaperonin tubulin folding pathway"/>
    <property type="evidence" value="ECO:0007669"/>
    <property type="project" value="UniProtKB-UniRule"/>
</dbReference>
<evidence type="ECO:0000313" key="5">
    <source>
        <dbReference type="Proteomes" id="UP000076874"/>
    </source>
</evidence>
<organism evidence="4 5">
    <name type="scientific">Niveomyces insectorum RCEF 264</name>
    <dbReference type="NCBI Taxonomy" id="1081102"/>
    <lineage>
        <taxon>Eukaryota</taxon>
        <taxon>Fungi</taxon>
        <taxon>Dikarya</taxon>
        <taxon>Ascomycota</taxon>
        <taxon>Pezizomycotina</taxon>
        <taxon>Sordariomycetes</taxon>
        <taxon>Hypocreomycetidae</taxon>
        <taxon>Hypocreales</taxon>
        <taxon>Cordycipitaceae</taxon>
        <taxon>Niveomyces</taxon>
    </lineage>
</organism>
<dbReference type="GO" id="GO:0005829">
    <property type="term" value="C:cytosol"/>
    <property type="evidence" value="ECO:0007669"/>
    <property type="project" value="TreeGrafter"/>
</dbReference>
<reference evidence="4 5" key="1">
    <citation type="journal article" date="2016" name="Genome Biol. Evol.">
        <title>Divergent and convergent evolution of fungal pathogenicity.</title>
        <authorList>
            <person name="Shang Y."/>
            <person name="Xiao G."/>
            <person name="Zheng P."/>
            <person name="Cen K."/>
            <person name="Zhan S."/>
            <person name="Wang C."/>
        </authorList>
    </citation>
    <scope>NUCLEOTIDE SEQUENCE [LARGE SCALE GENOMIC DNA]</scope>
    <source>
        <strain evidence="4 5">RCEF 264</strain>
    </source>
</reference>
<keyword evidence="3" id="KW-0963">Cytoplasm</keyword>
<dbReference type="SUPFAM" id="SSF46988">
    <property type="entry name" value="Tubulin chaperone cofactor A"/>
    <property type="match status" value="1"/>
</dbReference>
<dbReference type="Proteomes" id="UP000076874">
    <property type="component" value="Unassembled WGS sequence"/>
</dbReference>
<evidence type="ECO:0000256" key="3">
    <source>
        <dbReference type="RuleBase" id="RU364030"/>
    </source>
</evidence>
<dbReference type="STRING" id="1081102.A0A167TVG5"/>
<dbReference type="GO" id="GO:0005874">
    <property type="term" value="C:microtubule"/>
    <property type="evidence" value="ECO:0007669"/>
    <property type="project" value="UniProtKB-KW"/>
</dbReference>
<name>A0A167TVG5_9HYPO</name>
<evidence type="ECO:0000256" key="1">
    <source>
        <dbReference type="ARBA" id="ARBA00006806"/>
    </source>
</evidence>
<protein>
    <recommendedName>
        <fullName evidence="3">Tubulin-specific chaperone A</fullName>
    </recommendedName>
</protein>
<keyword evidence="5" id="KW-1185">Reference proteome</keyword>
<dbReference type="GO" id="GO:0007021">
    <property type="term" value="P:tubulin complex assembly"/>
    <property type="evidence" value="ECO:0007669"/>
    <property type="project" value="UniProtKB-UniRule"/>
</dbReference>
<keyword evidence="3" id="KW-0493">Microtubule</keyword>
<dbReference type="Pfam" id="PF02970">
    <property type="entry name" value="TBCA"/>
    <property type="match status" value="1"/>
</dbReference>
<dbReference type="GO" id="GO:0048487">
    <property type="term" value="F:beta-tubulin binding"/>
    <property type="evidence" value="ECO:0007669"/>
    <property type="project" value="InterPro"/>
</dbReference>
<keyword evidence="3" id="KW-0206">Cytoskeleton</keyword>
<dbReference type="OrthoDB" id="296187at2759"/>
<comment type="subunit">
    <text evidence="3">Supercomplex made of cofactors A to E. Cofactors A and D function by capturing and stabilizing tubulin in a quasi-native conformation. Cofactor E binds to the cofactor D-tubulin complex; interaction with cofactor C then causes the release of tubulin polypeptides that are committed to the native state.</text>
</comment>
<evidence type="ECO:0000256" key="2">
    <source>
        <dbReference type="ARBA" id="ARBA00023186"/>
    </source>
</evidence>
<comment type="subcellular location">
    <subcellularLocation>
        <location evidence="3">Cytoplasm</location>
        <location evidence="3">Cytoskeleton</location>
    </subcellularLocation>
</comment>
<dbReference type="InterPro" id="IPR004226">
    <property type="entry name" value="TBCA"/>
</dbReference>
<gene>
    <name evidence="4" type="ORF">SPI_05017</name>
</gene>
<dbReference type="AlphaFoldDB" id="A0A167TVG5"/>
<dbReference type="EMBL" id="AZHD01000008">
    <property type="protein sequence ID" value="OAA60993.1"/>
    <property type="molecule type" value="Genomic_DNA"/>
</dbReference>
<sequence length="127" mass="13817">MPAPSPLAIATKAVERLVKEEVFYRAELTKQDERVRTLAAEIKAAAQPSDLDPNAEYVLGQETRAADETRAIFGPLKQRTEAALANLEEQISLRESRIVAGTGASDDDEIEKARAVLRMGQTAVAKP</sequence>
<comment type="similarity">
    <text evidence="1 3">Belongs to the TBCA family.</text>
</comment>
<comment type="caution">
    <text evidence="4">The sequence shown here is derived from an EMBL/GenBank/DDBJ whole genome shotgun (WGS) entry which is preliminary data.</text>
</comment>
<proteinExistence type="inferred from homology"/>
<keyword evidence="2 3" id="KW-0143">Chaperone</keyword>
<accession>A0A167TVG5</accession>
<dbReference type="Gene3D" id="1.20.58.90">
    <property type="match status" value="1"/>
</dbReference>
<dbReference type="PANTHER" id="PTHR21500:SF0">
    <property type="entry name" value="TUBULIN-SPECIFIC CHAPERONE A"/>
    <property type="match status" value="1"/>
</dbReference>